<comment type="caution">
    <text evidence="3">The sequence shown here is derived from an EMBL/GenBank/DDBJ whole genome shotgun (WGS) entry which is preliminary data.</text>
</comment>
<dbReference type="InterPro" id="IPR000073">
    <property type="entry name" value="AB_hydrolase_1"/>
</dbReference>
<organism evidence="3 4">
    <name type="scientific">Podospora aff. communis PSN243</name>
    <dbReference type="NCBI Taxonomy" id="3040156"/>
    <lineage>
        <taxon>Eukaryota</taxon>
        <taxon>Fungi</taxon>
        <taxon>Dikarya</taxon>
        <taxon>Ascomycota</taxon>
        <taxon>Pezizomycotina</taxon>
        <taxon>Sordariomycetes</taxon>
        <taxon>Sordariomycetidae</taxon>
        <taxon>Sordariales</taxon>
        <taxon>Podosporaceae</taxon>
        <taxon>Podospora</taxon>
    </lineage>
</organism>
<feature type="domain" description="AB hydrolase-1" evidence="2">
    <location>
        <begin position="108"/>
        <end position="377"/>
    </location>
</feature>
<sequence length="397" mass="42650">MASLVVVLVLAALSIKKGRASQTPNNPACVELDIPIHVDTTVTKWLQPQVDSTYDAVDWIRYQTTRTKPNVTESNLGLIHINETFTINAQLCIPPHGPKSHILQIATHGAGFDRRYWDNPINPPSYSYLHAALSQGYSLLTYSRLGTGLSSKPSAYTTTQLPIHIAILHHLTLLSTSGSLLQYSKPLSTLPPNTLPATYTPTKIIHLGHSLGSIISLGFVSAYPHLSSGLIATGFLPTATSPELPHTLNVATWGFEYARENDPAKFAEHGAGYLVQGTPSNVELSFMGRKESFEPEMLQYAYDIRQPVGVSEFTSLLGGIGAMGMGVVQFVVGEEDYGGCGGDCKGVYDLEEIRGVWKGARAVGVNVQPGTGHGLTLARNATGGYAVTFGFLEEGGL</sequence>
<keyword evidence="1" id="KW-0732">Signal</keyword>
<evidence type="ECO:0000259" key="2">
    <source>
        <dbReference type="Pfam" id="PF12697"/>
    </source>
</evidence>
<feature type="signal peptide" evidence="1">
    <location>
        <begin position="1"/>
        <end position="20"/>
    </location>
</feature>
<reference evidence="3" key="2">
    <citation type="submission" date="2023-05" db="EMBL/GenBank/DDBJ databases">
        <authorList>
            <consortium name="Lawrence Berkeley National Laboratory"/>
            <person name="Steindorff A."/>
            <person name="Hensen N."/>
            <person name="Bonometti L."/>
            <person name="Westerberg I."/>
            <person name="Brannstrom I.O."/>
            <person name="Guillou S."/>
            <person name="Cros-Aarteil S."/>
            <person name="Calhoun S."/>
            <person name="Haridas S."/>
            <person name="Kuo A."/>
            <person name="Mondo S."/>
            <person name="Pangilinan J."/>
            <person name="Riley R."/>
            <person name="Labutti K."/>
            <person name="Andreopoulos B."/>
            <person name="Lipzen A."/>
            <person name="Chen C."/>
            <person name="Yanf M."/>
            <person name="Daum C."/>
            <person name="Ng V."/>
            <person name="Clum A."/>
            <person name="Ohm R."/>
            <person name="Martin F."/>
            <person name="Silar P."/>
            <person name="Natvig D."/>
            <person name="Lalanne C."/>
            <person name="Gautier V."/>
            <person name="Ament-Velasquez S.L."/>
            <person name="Kruys A."/>
            <person name="Hutchinson M.I."/>
            <person name="Powell A.J."/>
            <person name="Barry K."/>
            <person name="Miller A.N."/>
            <person name="Grigoriev I.V."/>
            <person name="Debuchy R."/>
            <person name="Gladieux P."/>
            <person name="Thoren M.H."/>
            <person name="Johannesson H."/>
        </authorList>
    </citation>
    <scope>NUCLEOTIDE SEQUENCE</scope>
    <source>
        <strain evidence="3">PSN243</strain>
    </source>
</reference>
<keyword evidence="4" id="KW-1185">Reference proteome</keyword>
<evidence type="ECO:0000256" key="1">
    <source>
        <dbReference type="SAM" id="SignalP"/>
    </source>
</evidence>
<dbReference type="EMBL" id="MU865954">
    <property type="protein sequence ID" value="KAK4446750.1"/>
    <property type="molecule type" value="Genomic_DNA"/>
</dbReference>
<dbReference type="Proteomes" id="UP001321760">
    <property type="component" value="Unassembled WGS sequence"/>
</dbReference>
<reference evidence="3" key="1">
    <citation type="journal article" date="2023" name="Mol. Phylogenet. Evol.">
        <title>Genome-scale phylogeny and comparative genomics of the fungal order Sordariales.</title>
        <authorList>
            <person name="Hensen N."/>
            <person name="Bonometti L."/>
            <person name="Westerberg I."/>
            <person name="Brannstrom I.O."/>
            <person name="Guillou S."/>
            <person name="Cros-Aarteil S."/>
            <person name="Calhoun S."/>
            <person name="Haridas S."/>
            <person name="Kuo A."/>
            <person name="Mondo S."/>
            <person name="Pangilinan J."/>
            <person name="Riley R."/>
            <person name="LaButti K."/>
            <person name="Andreopoulos B."/>
            <person name="Lipzen A."/>
            <person name="Chen C."/>
            <person name="Yan M."/>
            <person name="Daum C."/>
            <person name="Ng V."/>
            <person name="Clum A."/>
            <person name="Steindorff A."/>
            <person name="Ohm R.A."/>
            <person name="Martin F."/>
            <person name="Silar P."/>
            <person name="Natvig D.O."/>
            <person name="Lalanne C."/>
            <person name="Gautier V."/>
            <person name="Ament-Velasquez S.L."/>
            <person name="Kruys A."/>
            <person name="Hutchinson M.I."/>
            <person name="Powell A.J."/>
            <person name="Barry K."/>
            <person name="Miller A.N."/>
            <person name="Grigoriev I.V."/>
            <person name="Debuchy R."/>
            <person name="Gladieux P."/>
            <person name="Hiltunen Thoren M."/>
            <person name="Johannesson H."/>
        </authorList>
    </citation>
    <scope>NUCLEOTIDE SEQUENCE</scope>
    <source>
        <strain evidence="3">PSN243</strain>
    </source>
</reference>
<dbReference type="SUPFAM" id="SSF53474">
    <property type="entry name" value="alpha/beta-Hydrolases"/>
    <property type="match status" value="1"/>
</dbReference>
<accession>A0AAV9GH79</accession>
<dbReference type="AlphaFoldDB" id="A0AAV9GH79"/>
<dbReference type="InterPro" id="IPR029058">
    <property type="entry name" value="AB_hydrolase_fold"/>
</dbReference>
<evidence type="ECO:0000313" key="3">
    <source>
        <dbReference type="EMBL" id="KAK4446750.1"/>
    </source>
</evidence>
<evidence type="ECO:0000313" key="4">
    <source>
        <dbReference type="Proteomes" id="UP001321760"/>
    </source>
</evidence>
<gene>
    <name evidence="3" type="ORF">QBC34DRAFT_450552</name>
</gene>
<dbReference type="Pfam" id="PF12697">
    <property type="entry name" value="Abhydrolase_6"/>
    <property type="match status" value="1"/>
</dbReference>
<proteinExistence type="predicted"/>
<feature type="chain" id="PRO_5043911481" description="AB hydrolase-1 domain-containing protein" evidence="1">
    <location>
        <begin position="21"/>
        <end position="397"/>
    </location>
</feature>
<protein>
    <recommendedName>
        <fullName evidence="2">AB hydrolase-1 domain-containing protein</fullName>
    </recommendedName>
</protein>
<dbReference type="Gene3D" id="3.40.50.1820">
    <property type="entry name" value="alpha/beta hydrolase"/>
    <property type="match status" value="1"/>
</dbReference>
<name>A0AAV9GH79_9PEZI</name>